<accession>A0A0D3KWR8</accession>
<dbReference type="Proteomes" id="UP000013827">
    <property type="component" value="Unassembled WGS sequence"/>
</dbReference>
<dbReference type="PROSITE" id="PS51670">
    <property type="entry name" value="SHKT"/>
    <property type="match status" value="1"/>
</dbReference>
<dbReference type="RefSeq" id="XP_005792632.1">
    <property type="nucleotide sequence ID" value="XM_005792575.1"/>
</dbReference>
<dbReference type="Pfam" id="PF01549">
    <property type="entry name" value="ShK"/>
    <property type="match status" value="2"/>
</dbReference>
<dbReference type="InterPro" id="IPR003582">
    <property type="entry name" value="ShKT_dom"/>
</dbReference>
<proteinExistence type="predicted"/>
<dbReference type="HOGENOM" id="CLU_2008231_0_0_1"/>
<organism evidence="2 3">
    <name type="scientific">Emiliania huxleyi (strain CCMP1516)</name>
    <dbReference type="NCBI Taxonomy" id="280463"/>
    <lineage>
        <taxon>Eukaryota</taxon>
        <taxon>Haptista</taxon>
        <taxon>Haptophyta</taxon>
        <taxon>Prymnesiophyceae</taxon>
        <taxon>Isochrysidales</taxon>
        <taxon>Noelaerhabdaceae</taxon>
        <taxon>Emiliania</taxon>
    </lineage>
</organism>
<name>A0A0D3KWR8_EMIH1</name>
<reference evidence="2" key="2">
    <citation type="submission" date="2024-10" db="UniProtKB">
        <authorList>
            <consortium name="EnsemblProtists"/>
        </authorList>
    </citation>
    <scope>IDENTIFICATION</scope>
</reference>
<dbReference type="GeneID" id="17285474"/>
<evidence type="ECO:0000313" key="3">
    <source>
        <dbReference type="Proteomes" id="UP000013827"/>
    </source>
</evidence>
<dbReference type="PaxDb" id="2903-EOD40203"/>
<sequence>MTRVTYSMKYITLPVLCDKCVADHCHRGSLRDSEYEEREYASSLGFCSDQNPACSGWAKQGECQGPNAAWLADMMQSCVRWAAEGACSDNSSYMLKLCPVACGVCDLECKARRLTPHTCRRQPD</sequence>
<reference evidence="3" key="1">
    <citation type="journal article" date="2013" name="Nature">
        <title>Pan genome of the phytoplankton Emiliania underpins its global distribution.</title>
        <authorList>
            <person name="Read B.A."/>
            <person name="Kegel J."/>
            <person name="Klute M.J."/>
            <person name="Kuo A."/>
            <person name="Lefebvre S.C."/>
            <person name="Maumus F."/>
            <person name="Mayer C."/>
            <person name="Miller J."/>
            <person name="Monier A."/>
            <person name="Salamov A."/>
            <person name="Young J."/>
            <person name="Aguilar M."/>
            <person name="Claverie J.M."/>
            <person name="Frickenhaus S."/>
            <person name="Gonzalez K."/>
            <person name="Herman E.K."/>
            <person name="Lin Y.C."/>
            <person name="Napier J."/>
            <person name="Ogata H."/>
            <person name="Sarno A.F."/>
            <person name="Shmutz J."/>
            <person name="Schroeder D."/>
            <person name="de Vargas C."/>
            <person name="Verret F."/>
            <person name="von Dassow P."/>
            <person name="Valentin K."/>
            <person name="Van de Peer Y."/>
            <person name="Wheeler G."/>
            <person name="Dacks J.B."/>
            <person name="Delwiche C.F."/>
            <person name="Dyhrman S.T."/>
            <person name="Glockner G."/>
            <person name="John U."/>
            <person name="Richards T."/>
            <person name="Worden A.Z."/>
            <person name="Zhang X."/>
            <person name="Grigoriev I.V."/>
            <person name="Allen A.E."/>
            <person name="Bidle K."/>
            <person name="Borodovsky M."/>
            <person name="Bowler C."/>
            <person name="Brownlee C."/>
            <person name="Cock J.M."/>
            <person name="Elias M."/>
            <person name="Gladyshev V.N."/>
            <person name="Groth M."/>
            <person name="Guda C."/>
            <person name="Hadaegh A."/>
            <person name="Iglesias-Rodriguez M.D."/>
            <person name="Jenkins J."/>
            <person name="Jones B.M."/>
            <person name="Lawson T."/>
            <person name="Leese F."/>
            <person name="Lindquist E."/>
            <person name="Lobanov A."/>
            <person name="Lomsadze A."/>
            <person name="Malik S.B."/>
            <person name="Marsh M.E."/>
            <person name="Mackinder L."/>
            <person name="Mock T."/>
            <person name="Mueller-Roeber B."/>
            <person name="Pagarete A."/>
            <person name="Parker M."/>
            <person name="Probert I."/>
            <person name="Quesneville H."/>
            <person name="Raines C."/>
            <person name="Rensing S.A."/>
            <person name="Riano-Pachon D.M."/>
            <person name="Richier S."/>
            <person name="Rokitta S."/>
            <person name="Shiraiwa Y."/>
            <person name="Soanes D.M."/>
            <person name="van der Giezen M."/>
            <person name="Wahlund T.M."/>
            <person name="Williams B."/>
            <person name="Wilson W."/>
            <person name="Wolfe G."/>
            <person name="Wurch L.L."/>
        </authorList>
    </citation>
    <scope>NUCLEOTIDE SEQUENCE</scope>
</reference>
<evidence type="ECO:0000259" key="1">
    <source>
        <dbReference type="PROSITE" id="PS51670"/>
    </source>
</evidence>
<dbReference type="EnsemblProtists" id="EOD40203">
    <property type="protein sequence ID" value="EOD40203"/>
    <property type="gene ID" value="EMIHUDRAFT_223090"/>
</dbReference>
<feature type="domain" description="ShKT" evidence="1">
    <location>
        <begin position="47"/>
        <end position="105"/>
    </location>
</feature>
<protein>
    <recommendedName>
        <fullName evidence="1">ShKT domain-containing protein</fullName>
    </recommendedName>
</protein>
<evidence type="ECO:0000313" key="2">
    <source>
        <dbReference type="EnsemblProtists" id="EOD40203"/>
    </source>
</evidence>
<dbReference type="AlphaFoldDB" id="A0A0D3KWR8"/>
<keyword evidence="3" id="KW-1185">Reference proteome</keyword>
<dbReference type="KEGG" id="ehx:EMIHUDRAFT_223090"/>
<dbReference type="SMART" id="SM00254">
    <property type="entry name" value="ShKT"/>
    <property type="match status" value="1"/>
</dbReference>